<evidence type="ECO:0000256" key="4">
    <source>
        <dbReference type="ARBA" id="ARBA00023004"/>
    </source>
</evidence>
<feature type="binding site" evidence="7">
    <location>
        <position position="80"/>
    </location>
    <ligand>
        <name>[4Fe-4S] cluster</name>
        <dbReference type="ChEBI" id="CHEBI:49883"/>
        <note>4Fe-4S-S-AdoMet</note>
    </ligand>
</feature>
<feature type="domain" description="Radical SAM core" evidence="9">
    <location>
        <begin position="59"/>
        <end position="281"/>
    </location>
</feature>
<dbReference type="SFLD" id="SFLDF00348">
    <property type="entry name" value="FeFe_hydrogenase_maturase_(Hyd"/>
    <property type="match status" value="1"/>
</dbReference>
<evidence type="ECO:0000256" key="5">
    <source>
        <dbReference type="ARBA" id="ARBA00023014"/>
    </source>
</evidence>
<evidence type="ECO:0000256" key="1">
    <source>
        <dbReference type="ARBA" id="ARBA00022485"/>
    </source>
</evidence>
<dbReference type="InterPro" id="IPR007197">
    <property type="entry name" value="rSAM"/>
</dbReference>
<dbReference type="InterPro" id="IPR010722">
    <property type="entry name" value="BATS_dom"/>
</dbReference>
<dbReference type="Gene3D" id="3.20.20.70">
    <property type="entry name" value="Aldolase class I"/>
    <property type="match status" value="1"/>
</dbReference>
<dbReference type="GO" id="GO:0042364">
    <property type="term" value="P:water-soluble vitamin biosynthetic process"/>
    <property type="evidence" value="ECO:0007669"/>
    <property type="project" value="UniProtKB-ARBA"/>
</dbReference>
<proteinExistence type="predicted"/>
<keyword evidence="2 7" id="KW-0949">S-adenosyl-L-methionine</keyword>
<keyword evidence="1 7" id="KW-0004">4Fe-4S</keyword>
<dbReference type="SUPFAM" id="SSF102114">
    <property type="entry name" value="Radical SAM enzymes"/>
    <property type="match status" value="1"/>
</dbReference>
<dbReference type="InterPro" id="IPR024021">
    <property type="entry name" value="FeFe-hyd_HydE_rSAM"/>
</dbReference>
<dbReference type="PROSITE" id="PS51918">
    <property type="entry name" value="RADICAL_SAM"/>
    <property type="match status" value="1"/>
</dbReference>
<keyword evidence="3" id="KW-0479">Metal-binding</keyword>
<feature type="binding site" evidence="8">
    <location>
        <position position="148"/>
    </location>
    <ligand>
        <name>(3R)-3-methyl-D-ornithine</name>
        <dbReference type="ChEBI" id="CHEBI:64642"/>
    </ligand>
</feature>
<evidence type="ECO:0000256" key="7">
    <source>
        <dbReference type="PIRSR" id="PIRSR004762-1"/>
    </source>
</evidence>
<dbReference type="InterPro" id="IPR006638">
    <property type="entry name" value="Elp3/MiaA/NifB-like_rSAM"/>
</dbReference>
<dbReference type="SFLD" id="SFLDS00029">
    <property type="entry name" value="Radical_SAM"/>
    <property type="match status" value="1"/>
</dbReference>
<dbReference type="SFLD" id="SFLDG01280">
    <property type="entry name" value="HydE/PylB-like"/>
    <property type="match status" value="1"/>
</dbReference>
<keyword evidence="4 7" id="KW-0408">Iron</keyword>
<evidence type="ECO:0000313" key="10">
    <source>
        <dbReference type="EMBL" id="HJA08405.1"/>
    </source>
</evidence>
<dbReference type="SMART" id="SM00876">
    <property type="entry name" value="BATS"/>
    <property type="match status" value="1"/>
</dbReference>
<dbReference type="NCBIfam" id="TIGR03956">
    <property type="entry name" value="rSAM_HydE"/>
    <property type="match status" value="1"/>
</dbReference>
<dbReference type="InterPro" id="IPR034422">
    <property type="entry name" value="HydE/PylB-like"/>
</dbReference>
<evidence type="ECO:0000256" key="8">
    <source>
        <dbReference type="PIRSR" id="PIRSR004762-2"/>
    </source>
</evidence>
<feature type="binding site" evidence="8">
    <location>
        <position position="193"/>
    </location>
    <ligand>
        <name>S-adenosyl-L-methionine</name>
        <dbReference type="ChEBI" id="CHEBI:59789"/>
    </ligand>
</feature>
<evidence type="ECO:0000259" key="9">
    <source>
        <dbReference type="PROSITE" id="PS51918"/>
    </source>
</evidence>
<dbReference type="GO" id="GO:0051539">
    <property type="term" value="F:4 iron, 4 sulfur cluster binding"/>
    <property type="evidence" value="ECO:0007669"/>
    <property type="project" value="UniProtKB-KW"/>
</dbReference>
<keyword evidence="5 7" id="KW-0411">Iron-sulfur</keyword>
<dbReference type="PANTHER" id="PTHR43726">
    <property type="entry name" value="3-METHYLORNITHINE SYNTHASE"/>
    <property type="match status" value="1"/>
</dbReference>
<feature type="binding site" evidence="8">
    <location>
        <position position="173"/>
    </location>
    <ligand>
        <name>S-adenosyl-L-methionine</name>
        <dbReference type="ChEBI" id="CHEBI:59789"/>
    </ligand>
</feature>
<evidence type="ECO:0000313" key="11">
    <source>
        <dbReference type="Proteomes" id="UP000824225"/>
    </source>
</evidence>
<feature type="binding site" evidence="7">
    <location>
        <position position="77"/>
    </location>
    <ligand>
        <name>[4Fe-4S] cluster</name>
        <dbReference type="ChEBI" id="CHEBI:49883"/>
        <note>4Fe-4S-S-AdoMet</note>
    </ligand>
</feature>
<dbReference type="GO" id="GO:0046872">
    <property type="term" value="F:metal ion binding"/>
    <property type="evidence" value="ECO:0007669"/>
    <property type="project" value="UniProtKB-KW"/>
</dbReference>
<dbReference type="EMBL" id="DXAN01000013">
    <property type="protein sequence ID" value="HJA08405.1"/>
    <property type="molecule type" value="Genomic_DNA"/>
</dbReference>
<dbReference type="Pfam" id="PF04055">
    <property type="entry name" value="Radical_SAM"/>
    <property type="match status" value="1"/>
</dbReference>
<evidence type="ECO:0000256" key="6">
    <source>
        <dbReference type="ARBA" id="ARBA00034078"/>
    </source>
</evidence>
<dbReference type="GO" id="GO:0044272">
    <property type="term" value="P:sulfur compound biosynthetic process"/>
    <property type="evidence" value="ECO:0007669"/>
    <property type="project" value="UniProtKB-ARBA"/>
</dbReference>
<dbReference type="PIRSF" id="PIRSF004762">
    <property type="entry name" value="CHP00423"/>
    <property type="match status" value="1"/>
</dbReference>
<reference evidence="10" key="1">
    <citation type="journal article" date="2021" name="PeerJ">
        <title>Extensive microbial diversity within the chicken gut microbiome revealed by metagenomics and culture.</title>
        <authorList>
            <person name="Gilroy R."/>
            <person name="Ravi A."/>
            <person name="Getino M."/>
            <person name="Pursley I."/>
            <person name="Horton D.L."/>
            <person name="Alikhan N.F."/>
            <person name="Baker D."/>
            <person name="Gharbi K."/>
            <person name="Hall N."/>
            <person name="Watson M."/>
            <person name="Adriaenssens E.M."/>
            <person name="Foster-Nyarko E."/>
            <person name="Jarju S."/>
            <person name="Secka A."/>
            <person name="Antonio M."/>
            <person name="Oren A."/>
            <person name="Chaudhuri R.R."/>
            <person name="La Ragione R."/>
            <person name="Hildebrand F."/>
            <person name="Pallen M.J."/>
        </authorList>
    </citation>
    <scope>NUCLEOTIDE SEQUENCE</scope>
    <source>
        <strain evidence="10">CHK186-16707</strain>
    </source>
</reference>
<dbReference type="AlphaFoldDB" id="A0A9D2HEN7"/>
<dbReference type="CDD" id="cd01335">
    <property type="entry name" value="Radical_SAM"/>
    <property type="match status" value="1"/>
</dbReference>
<comment type="cofactor">
    <cofactor evidence="6">
        <name>[2Fe-2S] cluster</name>
        <dbReference type="ChEBI" id="CHEBI:190135"/>
    </cofactor>
</comment>
<dbReference type="GO" id="GO:0016740">
    <property type="term" value="F:transferase activity"/>
    <property type="evidence" value="ECO:0007669"/>
    <property type="project" value="TreeGrafter"/>
</dbReference>
<protein>
    <submittedName>
        <fullName evidence="10">[FeFe] hydrogenase H-cluster radical SAM maturase HydE</fullName>
    </submittedName>
</protein>
<sequence>MDGRERESDAAIVDLAAGRPLGQADLGRLIAYLGSPDGAAPRERLFERARETALARFGGRIYVRGLIEFTNICRRDCLYCGIRRSNARAARYRLSPDAILACCERGYGLGFRTFVLQGGEDPWFTDDVLVNLISAVKAAWPDCALTLSVGERSGGGYRRFRAAGADRFLLRHETADPDHYARLHPADQTWAERRRCLSDLRAAGYQVGAGFMVGLPWQTPEHLAADLIFLRGLQPEMVGIGPFIPHHDTPLAGFPAGSVDMTLVMLALTRLLLPRSLLPATTALGTMADDGRERGVLAGANVLMPNLSPPADRKKYMLYDNKISDGDEAAENVASLARRMKAIGYEVVVDRGDFR</sequence>
<comment type="caution">
    <text evidence="10">The sequence shown here is derived from an EMBL/GenBank/DDBJ whole genome shotgun (WGS) entry which is preliminary data.</text>
</comment>
<evidence type="ECO:0000256" key="2">
    <source>
        <dbReference type="ARBA" id="ARBA00022691"/>
    </source>
</evidence>
<dbReference type="InterPro" id="IPR013785">
    <property type="entry name" value="Aldolase_TIM"/>
</dbReference>
<dbReference type="Proteomes" id="UP000824225">
    <property type="component" value="Unassembled WGS sequence"/>
</dbReference>
<dbReference type="SMART" id="SM00729">
    <property type="entry name" value="Elp3"/>
    <property type="match status" value="1"/>
</dbReference>
<feature type="binding site" evidence="7">
    <location>
        <position position="73"/>
    </location>
    <ligand>
        <name>[4Fe-4S] cluster</name>
        <dbReference type="ChEBI" id="CHEBI:49883"/>
        <note>4Fe-4S-S-AdoMet</note>
    </ligand>
</feature>
<comment type="cofactor">
    <cofactor evidence="7">
        <name>[4Fe-4S] cluster</name>
        <dbReference type="ChEBI" id="CHEBI:49883"/>
    </cofactor>
    <text evidence="7">Binds 1 [4Fe-4S] cluster. The cluster is coordinated with 3 cysteines and an exchangeable S-adenosyl-L-methionine.</text>
</comment>
<accession>A0A9D2HEN7</accession>
<dbReference type="SFLD" id="SFLDG01060">
    <property type="entry name" value="BATS_domain_containing"/>
    <property type="match status" value="1"/>
</dbReference>
<dbReference type="InterPro" id="IPR058240">
    <property type="entry name" value="rSAM_sf"/>
</dbReference>
<reference evidence="10" key="2">
    <citation type="submission" date="2021-04" db="EMBL/GenBank/DDBJ databases">
        <authorList>
            <person name="Gilroy R."/>
        </authorList>
    </citation>
    <scope>NUCLEOTIDE SEQUENCE</scope>
    <source>
        <strain evidence="10">CHK186-16707</strain>
    </source>
</reference>
<name>A0A9D2HEN7_9BACT</name>
<gene>
    <name evidence="10" type="primary">hydE</name>
    <name evidence="10" type="ORF">H9962_04340</name>
</gene>
<evidence type="ECO:0000256" key="3">
    <source>
        <dbReference type="ARBA" id="ARBA00022723"/>
    </source>
</evidence>
<dbReference type="PANTHER" id="PTHR43726:SF1">
    <property type="entry name" value="BIOTIN SYNTHASE"/>
    <property type="match status" value="1"/>
</dbReference>
<organism evidence="10 11">
    <name type="scientific">Candidatus Mailhella merdigallinarum</name>
    <dbReference type="NCBI Taxonomy" id="2838658"/>
    <lineage>
        <taxon>Bacteria</taxon>
        <taxon>Pseudomonadati</taxon>
        <taxon>Thermodesulfobacteriota</taxon>
        <taxon>Desulfovibrionia</taxon>
        <taxon>Desulfovibrionales</taxon>
        <taxon>Desulfovibrionaceae</taxon>
        <taxon>Mailhella</taxon>
    </lineage>
</organism>